<feature type="non-terminal residue" evidence="2">
    <location>
        <position position="1"/>
    </location>
</feature>
<dbReference type="InterPro" id="IPR000719">
    <property type="entry name" value="Prot_kinase_dom"/>
</dbReference>
<dbReference type="PANTHER" id="PTHR44329:SF214">
    <property type="entry name" value="PROTEIN KINASE DOMAIN-CONTAINING PROTEIN"/>
    <property type="match status" value="1"/>
</dbReference>
<reference evidence="2" key="1">
    <citation type="submission" date="2023-06" db="EMBL/GenBank/DDBJ databases">
        <authorList>
            <consortium name="Lawrence Berkeley National Laboratory"/>
            <person name="Ahrendt S."/>
            <person name="Sahu N."/>
            <person name="Indic B."/>
            <person name="Wong-Bajracharya J."/>
            <person name="Merenyi Z."/>
            <person name="Ke H.-M."/>
            <person name="Monk M."/>
            <person name="Kocsube S."/>
            <person name="Drula E."/>
            <person name="Lipzen A."/>
            <person name="Balint B."/>
            <person name="Henrissat B."/>
            <person name="Andreopoulos B."/>
            <person name="Martin F.M."/>
            <person name="Harder C.B."/>
            <person name="Rigling D."/>
            <person name="Ford K.L."/>
            <person name="Foster G.D."/>
            <person name="Pangilinan J."/>
            <person name="Papanicolaou A."/>
            <person name="Barry K."/>
            <person name="LaButti K."/>
            <person name="Viragh M."/>
            <person name="Koriabine M."/>
            <person name="Yan M."/>
            <person name="Riley R."/>
            <person name="Champramary S."/>
            <person name="Plett K.L."/>
            <person name="Tsai I.J."/>
            <person name="Slot J."/>
            <person name="Sipos G."/>
            <person name="Plett J."/>
            <person name="Nagy L.G."/>
            <person name="Grigoriev I.V."/>
        </authorList>
    </citation>
    <scope>NUCLEOTIDE SEQUENCE</scope>
    <source>
        <strain evidence="2">HWK02</strain>
    </source>
</reference>
<keyword evidence="2" id="KW-0808">Transferase</keyword>
<keyword evidence="2" id="KW-0418">Kinase</keyword>
<dbReference type="PROSITE" id="PS50011">
    <property type="entry name" value="PROTEIN_KINASE_DOM"/>
    <property type="match status" value="1"/>
</dbReference>
<name>A0AA39PAG3_9AGAR</name>
<evidence type="ECO:0000313" key="2">
    <source>
        <dbReference type="EMBL" id="KAK0480429.1"/>
    </source>
</evidence>
<evidence type="ECO:0000259" key="1">
    <source>
        <dbReference type="PROSITE" id="PS50011"/>
    </source>
</evidence>
<organism evidence="2 3">
    <name type="scientific">Armillaria luteobubalina</name>
    <dbReference type="NCBI Taxonomy" id="153913"/>
    <lineage>
        <taxon>Eukaryota</taxon>
        <taxon>Fungi</taxon>
        <taxon>Dikarya</taxon>
        <taxon>Basidiomycota</taxon>
        <taxon>Agaricomycotina</taxon>
        <taxon>Agaricomycetes</taxon>
        <taxon>Agaricomycetidae</taxon>
        <taxon>Agaricales</taxon>
        <taxon>Marasmiineae</taxon>
        <taxon>Physalacriaceae</taxon>
        <taxon>Armillaria</taxon>
    </lineage>
</organism>
<sequence length="236" mass="26262">IHQLLDVPGIPLLSKRTLLQTSLKLTHTHDCVPQCLVLRGFSKTGDCAFAVGHFGELWKGTIEGVKVAVKQARIFTSDNNIRKVLREAIIWRQCDHPNVLPFYGIFHDSAPSMYCLMSPFLDNRSLCQYMSKMYQALDITCGMDYLHTLSIIHGNLKGDNVLITDDCQAVITDFGISFVMGITTFATSTSSHKGGTIRWEAPEVLSGSPNNFPADIYSLACMYFKVCFPLLKSCSL</sequence>
<proteinExistence type="predicted"/>
<dbReference type="GO" id="GO:0005524">
    <property type="term" value="F:ATP binding"/>
    <property type="evidence" value="ECO:0007669"/>
    <property type="project" value="InterPro"/>
</dbReference>
<dbReference type="AlphaFoldDB" id="A0AA39PAG3"/>
<keyword evidence="3" id="KW-1185">Reference proteome</keyword>
<dbReference type="InterPro" id="IPR011009">
    <property type="entry name" value="Kinase-like_dom_sf"/>
</dbReference>
<dbReference type="GO" id="GO:0004674">
    <property type="term" value="F:protein serine/threonine kinase activity"/>
    <property type="evidence" value="ECO:0007669"/>
    <property type="project" value="TreeGrafter"/>
</dbReference>
<dbReference type="Gene3D" id="1.10.510.10">
    <property type="entry name" value="Transferase(Phosphotransferase) domain 1"/>
    <property type="match status" value="1"/>
</dbReference>
<dbReference type="EMBL" id="JAUEPU010000081">
    <property type="protein sequence ID" value="KAK0480429.1"/>
    <property type="molecule type" value="Genomic_DNA"/>
</dbReference>
<accession>A0AA39PAG3</accession>
<dbReference type="Pfam" id="PF07714">
    <property type="entry name" value="PK_Tyr_Ser-Thr"/>
    <property type="match status" value="1"/>
</dbReference>
<gene>
    <name evidence="2" type="ORF">EDD18DRAFT_1085986</name>
</gene>
<evidence type="ECO:0000313" key="3">
    <source>
        <dbReference type="Proteomes" id="UP001175228"/>
    </source>
</evidence>
<dbReference type="Proteomes" id="UP001175228">
    <property type="component" value="Unassembled WGS sequence"/>
</dbReference>
<dbReference type="InterPro" id="IPR051681">
    <property type="entry name" value="Ser/Thr_Kinases-Pseudokinases"/>
</dbReference>
<comment type="caution">
    <text evidence="2">The sequence shown here is derived from an EMBL/GenBank/DDBJ whole genome shotgun (WGS) entry which is preliminary data.</text>
</comment>
<dbReference type="SUPFAM" id="SSF56112">
    <property type="entry name" value="Protein kinase-like (PK-like)"/>
    <property type="match status" value="1"/>
</dbReference>
<feature type="domain" description="Protein kinase" evidence="1">
    <location>
        <begin position="43"/>
        <end position="236"/>
    </location>
</feature>
<protein>
    <submittedName>
        <fullName evidence="2">Kinase-like domain-containing protein</fullName>
    </submittedName>
</protein>
<dbReference type="PANTHER" id="PTHR44329">
    <property type="entry name" value="SERINE/THREONINE-PROTEIN KINASE TNNI3K-RELATED"/>
    <property type="match status" value="1"/>
</dbReference>
<dbReference type="InterPro" id="IPR001245">
    <property type="entry name" value="Ser-Thr/Tyr_kinase_cat_dom"/>
</dbReference>